<dbReference type="PANTHER" id="PTHR21174">
    <property type="match status" value="1"/>
</dbReference>
<dbReference type="SUPFAM" id="SSF109604">
    <property type="entry name" value="HD-domain/PDEase-like"/>
    <property type="match status" value="1"/>
</dbReference>
<protein>
    <recommendedName>
        <fullName evidence="3">Metal-dependent phosphohydrolase</fullName>
    </recommendedName>
</protein>
<evidence type="ECO:0008006" key="3">
    <source>
        <dbReference type="Google" id="ProtNLM"/>
    </source>
</evidence>
<evidence type="ECO:0000313" key="1">
    <source>
        <dbReference type="EMBL" id="UOQ65772.1"/>
    </source>
</evidence>
<proteinExistence type="predicted"/>
<sequence>MTTTLAAQWHQLTASLLPDEKQRAATFEQLVAAYSASGRHYHTLRHVQLLLDAVQAAALHDSTVVQLAVWFHDAVYDPLRDDNETRSAELASEFLIKTTLSESRQQRVAFLIERTKDHTQTLPDEDTDLQLFLDADLGILGAPEIDYWQYARQVRQEYRLVPESLYQKGRSKVLEKLLTTPVLYRTAAYRTRLDAAARHNLQAELQAWQQGGL</sequence>
<keyword evidence="2" id="KW-1185">Reference proteome</keyword>
<dbReference type="EMBL" id="CP095061">
    <property type="protein sequence ID" value="UOQ65772.1"/>
    <property type="molecule type" value="Genomic_DNA"/>
</dbReference>
<dbReference type="InterPro" id="IPR009218">
    <property type="entry name" value="HD_phosphohydro"/>
</dbReference>
<gene>
    <name evidence="1" type="ORF">MUN86_19945</name>
</gene>
<name>A0ABY4G4F0_9BACT</name>
<dbReference type="RefSeq" id="WP_245119753.1">
    <property type="nucleotide sequence ID" value="NZ_CP095061.1"/>
</dbReference>
<dbReference type="PANTHER" id="PTHR21174:SF0">
    <property type="entry name" value="HD PHOSPHOHYDROLASE FAMILY PROTEIN-RELATED"/>
    <property type="match status" value="1"/>
</dbReference>
<dbReference type="Proteomes" id="UP000830401">
    <property type="component" value="Chromosome"/>
</dbReference>
<dbReference type="PIRSF" id="PIRSF035170">
    <property type="entry name" value="HD_phosphohydro"/>
    <property type="match status" value="1"/>
</dbReference>
<evidence type="ECO:0000313" key="2">
    <source>
        <dbReference type="Proteomes" id="UP000830401"/>
    </source>
</evidence>
<reference evidence="1" key="1">
    <citation type="submission" date="2022-04" db="EMBL/GenBank/DDBJ databases">
        <title>Hymenobacter sp. isolated from the air.</title>
        <authorList>
            <person name="Won M."/>
            <person name="Lee C.-M."/>
            <person name="Woen H.-Y."/>
            <person name="Kwon S.-W."/>
        </authorList>
    </citation>
    <scope>NUCLEOTIDE SEQUENCE</scope>
    <source>
        <strain evidence="1">5420S-77</strain>
    </source>
</reference>
<dbReference type="Gene3D" id="1.10.3210.10">
    <property type="entry name" value="Hypothetical protein af1432"/>
    <property type="match status" value="1"/>
</dbReference>
<organism evidence="1 2">
    <name type="scientific">Hymenobacter volaticus</name>
    <dbReference type="NCBI Taxonomy" id="2932254"/>
    <lineage>
        <taxon>Bacteria</taxon>
        <taxon>Pseudomonadati</taxon>
        <taxon>Bacteroidota</taxon>
        <taxon>Cytophagia</taxon>
        <taxon>Cytophagales</taxon>
        <taxon>Hymenobacteraceae</taxon>
        <taxon>Hymenobacter</taxon>
    </lineage>
</organism>
<accession>A0ABY4G4F0</accession>